<dbReference type="Proteomes" id="UP000298663">
    <property type="component" value="Unassembled WGS sequence"/>
</dbReference>
<accession>A0A4U5NHR8</accession>
<reference evidence="1 2" key="1">
    <citation type="journal article" date="2015" name="Genome Biol.">
        <title>Comparative genomics of Steinernema reveals deeply conserved gene regulatory networks.</title>
        <authorList>
            <person name="Dillman A.R."/>
            <person name="Macchietto M."/>
            <person name="Porter C.F."/>
            <person name="Rogers A."/>
            <person name="Williams B."/>
            <person name="Antoshechkin I."/>
            <person name="Lee M.M."/>
            <person name="Goodwin Z."/>
            <person name="Lu X."/>
            <person name="Lewis E.E."/>
            <person name="Goodrich-Blair H."/>
            <person name="Stock S.P."/>
            <person name="Adams B.J."/>
            <person name="Sternberg P.W."/>
            <person name="Mortazavi A."/>
        </authorList>
    </citation>
    <scope>NUCLEOTIDE SEQUENCE [LARGE SCALE GENOMIC DNA]</scope>
    <source>
        <strain evidence="1 2">ALL</strain>
    </source>
</reference>
<sequence length="169" mass="19548">MYRRSFFQASFFAKQCRHLSSKKSASAGLNVFNSFLEQSAEIQPHAGKILAVSFVKKQRFSTSVAPNVLALADEQEQKLLNHLDHLMKTQFDAPFMMNLHTKISDLMREATTTSETVKFYYWLPKDIFKLFKGYLECLEVKYGKKVEYEEFSSWHINCSEIQGTIKPNA</sequence>
<gene>
    <name evidence="1" type="ORF">L596_016319</name>
</gene>
<evidence type="ECO:0000313" key="2">
    <source>
        <dbReference type="Proteomes" id="UP000298663"/>
    </source>
</evidence>
<name>A0A4U5NHR8_STECR</name>
<reference evidence="1 2" key="2">
    <citation type="journal article" date="2019" name="G3 (Bethesda)">
        <title>Hybrid Assembly of the Genome of the Entomopathogenic Nematode Steinernema carpocapsae Identifies the X-Chromosome.</title>
        <authorList>
            <person name="Serra L."/>
            <person name="Macchietto M."/>
            <person name="Macias-Munoz A."/>
            <person name="McGill C.J."/>
            <person name="Rodriguez I.M."/>
            <person name="Rodriguez B."/>
            <person name="Murad R."/>
            <person name="Mortazavi A."/>
        </authorList>
    </citation>
    <scope>NUCLEOTIDE SEQUENCE [LARGE SCALE GENOMIC DNA]</scope>
    <source>
        <strain evidence="1 2">ALL</strain>
    </source>
</reference>
<comment type="caution">
    <text evidence="1">The sequence shown here is derived from an EMBL/GenBank/DDBJ whole genome shotgun (WGS) entry which is preliminary data.</text>
</comment>
<evidence type="ECO:0000313" key="1">
    <source>
        <dbReference type="EMBL" id="TKR82628.1"/>
    </source>
</evidence>
<organism evidence="1 2">
    <name type="scientific">Steinernema carpocapsae</name>
    <name type="common">Entomopathogenic nematode</name>
    <dbReference type="NCBI Taxonomy" id="34508"/>
    <lineage>
        <taxon>Eukaryota</taxon>
        <taxon>Metazoa</taxon>
        <taxon>Ecdysozoa</taxon>
        <taxon>Nematoda</taxon>
        <taxon>Chromadorea</taxon>
        <taxon>Rhabditida</taxon>
        <taxon>Tylenchina</taxon>
        <taxon>Panagrolaimomorpha</taxon>
        <taxon>Strongyloidoidea</taxon>
        <taxon>Steinernematidae</taxon>
        <taxon>Steinernema</taxon>
    </lineage>
</organism>
<dbReference type="AlphaFoldDB" id="A0A4U5NHR8"/>
<proteinExistence type="predicted"/>
<protein>
    <submittedName>
        <fullName evidence="1">Uncharacterized protein</fullName>
    </submittedName>
</protein>
<dbReference type="EMBL" id="AZBU02000004">
    <property type="protein sequence ID" value="TKR82628.1"/>
    <property type="molecule type" value="Genomic_DNA"/>
</dbReference>
<keyword evidence="2" id="KW-1185">Reference proteome</keyword>